<evidence type="ECO:0000313" key="3">
    <source>
        <dbReference type="Proteomes" id="UP000050911"/>
    </source>
</evidence>
<dbReference type="AlphaFoldDB" id="A0A0R1HR03"/>
<evidence type="ECO:0000313" key="2">
    <source>
        <dbReference type="EMBL" id="KRK48863.1"/>
    </source>
</evidence>
<organism evidence="2 3">
    <name type="scientific">Secundilactobacillus kimchicus JCM 15530</name>
    <dbReference type="NCBI Taxonomy" id="1302272"/>
    <lineage>
        <taxon>Bacteria</taxon>
        <taxon>Bacillati</taxon>
        <taxon>Bacillota</taxon>
        <taxon>Bacilli</taxon>
        <taxon>Lactobacillales</taxon>
        <taxon>Lactobacillaceae</taxon>
        <taxon>Secundilactobacillus</taxon>
    </lineage>
</organism>
<keyword evidence="1" id="KW-1133">Transmembrane helix</keyword>
<dbReference type="STRING" id="1302272.FC96_GL001184"/>
<name>A0A0R1HR03_9LACO</name>
<accession>A0A0R1HR03</accession>
<sequence>MYQTKLFRQPDNQRPITYLTSKVKKRAFNPLWGLNALFVVSWACCFVLPKVA</sequence>
<protein>
    <submittedName>
        <fullName evidence="2">Uncharacterized protein</fullName>
    </submittedName>
</protein>
<proteinExistence type="predicted"/>
<reference evidence="2 3" key="1">
    <citation type="journal article" date="2015" name="Genome Announc.">
        <title>Expanding the biotechnology potential of lactobacilli through comparative genomics of 213 strains and associated genera.</title>
        <authorList>
            <person name="Sun Z."/>
            <person name="Harris H.M."/>
            <person name="McCann A."/>
            <person name="Guo C."/>
            <person name="Argimon S."/>
            <person name="Zhang W."/>
            <person name="Yang X."/>
            <person name="Jeffery I.B."/>
            <person name="Cooney J.C."/>
            <person name="Kagawa T.F."/>
            <person name="Liu W."/>
            <person name="Song Y."/>
            <person name="Salvetti E."/>
            <person name="Wrobel A."/>
            <person name="Rasinkangas P."/>
            <person name="Parkhill J."/>
            <person name="Rea M.C."/>
            <person name="O'Sullivan O."/>
            <person name="Ritari J."/>
            <person name="Douillard F.P."/>
            <person name="Paul Ross R."/>
            <person name="Yang R."/>
            <person name="Briner A.E."/>
            <person name="Felis G.E."/>
            <person name="de Vos W.M."/>
            <person name="Barrangou R."/>
            <person name="Klaenhammer T.R."/>
            <person name="Caufield P.W."/>
            <person name="Cui Y."/>
            <person name="Zhang H."/>
            <person name="O'Toole P.W."/>
        </authorList>
    </citation>
    <scope>NUCLEOTIDE SEQUENCE [LARGE SCALE GENOMIC DNA]</scope>
    <source>
        <strain evidence="2 3">JCM 15530</strain>
    </source>
</reference>
<comment type="caution">
    <text evidence="2">The sequence shown here is derived from an EMBL/GenBank/DDBJ whole genome shotgun (WGS) entry which is preliminary data.</text>
</comment>
<evidence type="ECO:0000256" key="1">
    <source>
        <dbReference type="SAM" id="Phobius"/>
    </source>
</evidence>
<feature type="transmembrane region" description="Helical" evidence="1">
    <location>
        <begin position="31"/>
        <end position="49"/>
    </location>
</feature>
<dbReference type="EMBL" id="AZCX01000002">
    <property type="protein sequence ID" value="KRK48863.1"/>
    <property type="molecule type" value="Genomic_DNA"/>
</dbReference>
<dbReference type="Proteomes" id="UP000050911">
    <property type="component" value="Unassembled WGS sequence"/>
</dbReference>
<keyword evidence="1" id="KW-0812">Transmembrane</keyword>
<keyword evidence="1" id="KW-0472">Membrane</keyword>
<keyword evidence="3" id="KW-1185">Reference proteome</keyword>
<gene>
    <name evidence="2" type="ORF">FC96_GL001184</name>
</gene>